<accession>A0A446D0G4</accession>
<dbReference type="Gene3D" id="3.40.30.10">
    <property type="entry name" value="Glutaredoxin"/>
    <property type="match status" value="1"/>
</dbReference>
<dbReference type="SUPFAM" id="SSF52833">
    <property type="entry name" value="Thioredoxin-like"/>
    <property type="match status" value="1"/>
</dbReference>
<sequence length="50" mass="5551">MPTAQPSTLTFYSFPLSGHAHRVALMLSLLDVPHRKVDVDLRGGEHKRPA</sequence>
<evidence type="ECO:0000259" key="1">
    <source>
        <dbReference type="PROSITE" id="PS50404"/>
    </source>
</evidence>
<protein>
    <recommendedName>
        <fullName evidence="1">GST N-terminal domain-containing protein</fullName>
    </recommendedName>
</protein>
<evidence type="ECO:0000313" key="3">
    <source>
        <dbReference type="Proteomes" id="UP000289465"/>
    </source>
</evidence>
<name>A0A446D0G4_9BURK</name>
<dbReference type="InterPro" id="IPR036249">
    <property type="entry name" value="Thioredoxin-like_sf"/>
</dbReference>
<dbReference type="AlphaFoldDB" id="A0A446D0G4"/>
<dbReference type="PROSITE" id="PS50404">
    <property type="entry name" value="GST_NTER"/>
    <property type="match status" value="1"/>
</dbReference>
<dbReference type="EMBL" id="UFQC01000054">
    <property type="protein sequence ID" value="SSW73545.1"/>
    <property type="molecule type" value="Genomic_DNA"/>
</dbReference>
<dbReference type="InterPro" id="IPR004045">
    <property type="entry name" value="Glutathione_S-Trfase_N"/>
</dbReference>
<gene>
    <name evidence="2" type="ORF">AVE30378_05890</name>
</gene>
<dbReference type="Proteomes" id="UP000289465">
    <property type="component" value="Unassembled WGS sequence"/>
</dbReference>
<reference evidence="2 3" key="1">
    <citation type="submission" date="2018-07" db="EMBL/GenBank/DDBJ databases">
        <authorList>
            <person name="Peeters C."/>
        </authorList>
    </citation>
    <scope>NUCLEOTIDE SEQUENCE [LARGE SCALE GENOMIC DNA]</scope>
    <source>
        <strain evidence="2 3">LMG 30378</strain>
    </source>
</reference>
<proteinExistence type="predicted"/>
<evidence type="ECO:0000313" key="2">
    <source>
        <dbReference type="EMBL" id="SSW73545.1"/>
    </source>
</evidence>
<feature type="domain" description="GST N-terminal" evidence="1">
    <location>
        <begin position="7"/>
        <end position="50"/>
    </location>
</feature>
<organism evidence="2 3">
    <name type="scientific">Achromobacter veterisilvae</name>
    <dbReference type="NCBI Taxonomy" id="2069367"/>
    <lineage>
        <taxon>Bacteria</taxon>
        <taxon>Pseudomonadati</taxon>
        <taxon>Pseudomonadota</taxon>
        <taxon>Betaproteobacteria</taxon>
        <taxon>Burkholderiales</taxon>
        <taxon>Alcaligenaceae</taxon>
        <taxon>Achromobacter</taxon>
    </lineage>
</organism>